<dbReference type="InterPro" id="IPR051175">
    <property type="entry name" value="CLK_kinases"/>
</dbReference>
<keyword evidence="1" id="KW-0723">Serine/threonine-protein kinase</keyword>
<evidence type="ECO:0000313" key="10">
    <source>
        <dbReference type="Proteomes" id="UP000070700"/>
    </source>
</evidence>
<feature type="region of interest" description="Disordered" evidence="7">
    <location>
        <begin position="1"/>
        <end position="33"/>
    </location>
</feature>
<dbReference type="EMBL" id="KQ947419">
    <property type="protein sequence ID" value="KUJ14951.1"/>
    <property type="molecule type" value="Genomic_DNA"/>
</dbReference>
<evidence type="ECO:0000259" key="8">
    <source>
        <dbReference type="PROSITE" id="PS50011"/>
    </source>
</evidence>
<evidence type="ECO:0000256" key="1">
    <source>
        <dbReference type="ARBA" id="ARBA00022527"/>
    </source>
</evidence>
<dbReference type="Gene3D" id="1.10.510.10">
    <property type="entry name" value="Transferase(Phosphotransferase) domain 1"/>
    <property type="match status" value="1"/>
</dbReference>
<dbReference type="GO" id="GO:0005524">
    <property type="term" value="F:ATP binding"/>
    <property type="evidence" value="ECO:0007669"/>
    <property type="project" value="UniProtKB-UniRule"/>
</dbReference>
<dbReference type="SUPFAM" id="SSF56112">
    <property type="entry name" value="Protein kinase-like (PK-like)"/>
    <property type="match status" value="1"/>
</dbReference>
<keyword evidence="5 6" id="KW-0067">ATP-binding</keyword>
<keyword evidence="4 9" id="KW-0418">Kinase</keyword>
<dbReference type="PROSITE" id="PS50011">
    <property type="entry name" value="PROTEIN_KINASE_DOM"/>
    <property type="match status" value="1"/>
</dbReference>
<dbReference type="Pfam" id="PF00069">
    <property type="entry name" value="Pkinase"/>
    <property type="match status" value="2"/>
</dbReference>
<dbReference type="RefSeq" id="XP_018069306.1">
    <property type="nucleotide sequence ID" value="XM_018222742.1"/>
</dbReference>
<dbReference type="AlphaFoldDB" id="A0A194X449"/>
<evidence type="ECO:0000256" key="5">
    <source>
        <dbReference type="ARBA" id="ARBA00022840"/>
    </source>
</evidence>
<dbReference type="InterPro" id="IPR017441">
    <property type="entry name" value="Protein_kinase_ATP_BS"/>
</dbReference>
<reference evidence="9 10" key="1">
    <citation type="submission" date="2015-10" db="EMBL/GenBank/DDBJ databases">
        <title>Full genome of DAOMC 229536 Phialocephala scopiformis, a fungal endophyte of spruce producing the potent anti-insectan compound rugulosin.</title>
        <authorList>
            <consortium name="DOE Joint Genome Institute"/>
            <person name="Walker A.K."/>
            <person name="Frasz S.L."/>
            <person name="Seifert K.A."/>
            <person name="Miller J.D."/>
            <person name="Mondo S.J."/>
            <person name="Labutti K."/>
            <person name="Lipzen A."/>
            <person name="Dockter R."/>
            <person name="Kennedy M."/>
            <person name="Grigoriev I.V."/>
            <person name="Spatafora J.W."/>
        </authorList>
    </citation>
    <scope>NUCLEOTIDE SEQUENCE [LARGE SCALE GENOMIC DNA]</scope>
    <source>
        <strain evidence="9 10">CBS 120377</strain>
    </source>
</reference>
<dbReference type="GO" id="GO:0043484">
    <property type="term" value="P:regulation of RNA splicing"/>
    <property type="evidence" value="ECO:0007669"/>
    <property type="project" value="TreeGrafter"/>
</dbReference>
<dbReference type="InParanoid" id="A0A194X449"/>
<feature type="compositionally biased region" description="Basic and acidic residues" evidence="7">
    <location>
        <begin position="420"/>
        <end position="431"/>
    </location>
</feature>
<dbReference type="KEGG" id="psco:LY89DRAFT_783996"/>
<evidence type="ECO:0000313" key="9">
    <source>
        <dbReference type="EMBL" id="KUJ14951.1"/>
    </source>
</evidence>
<evidence type="ECO:0000256" key="2">
    <source>
        <dbReference type="ARBA" id="ARBA00022679"/>
    </source>
</evidence>
<feature type="domain" description="Protein kinase" evidence="8">
    <location>
        <begin position="80"/>
        <end position="507"/>
    </location>
</feature>
<name>A0A194X449_MOLSC</name>
<dbReference type="PANTHER" id="PTHR45646:SF11">
    <property type="entry name" value="SERINE_THREONINE-PROTEIN KINASE DOA"/>
    <property type="match status" value="1"/>
</dbReference>
<dbReference type="OrthoDB" id="5979581at2759"/>
<evidence type="ECO:0000256" key="4">
    <source>
        <dbReference type="ARBA" id="ARBA00022777"/>
    </source>
</evidence>
<dbReference type="Gene3D" id="3.30.200.20">
    <property type="entry name" value="Phosphorylase Kinase, domain 1"/>
    <property type="match status" value="1"/>
</dbReference>
<dbReference type="GO" id="GO:0005634">
    <property type="term" value="C:nucleus"/>
    <property type="evidence" value="ECO:0007669"/>
    <property type="project" value="TreeGrafter"/>
</dbReference>
<dbReference type="Proteomes" id="UP000070700">
    <property type="component" value="Unassembled WGS sequence"/>
</dbReference>
<protein>
    <submittedName>
        <fullName evidence="9">Kinase-like protein</fullName>
    </submittedName>
</protein>
<sequence length="512" mass="57258">MGIFQSQQLSATTPETSADMELPESESVEFESNHVCRTQERISMSRQYHYQRSDNIEDIEDYRPGGYHPVELGDVIENQYEVMLKLGHGGFSTVWLVHDTSSERFLAMKIVMAEASEEAFETEKRLDEFEKSVNADQGFVGFSEARWWFQGPNGNHLAILSNWMGPSVAKFIEVTRLGTISPEYSLNGKVAQRLALQITQAVSSIHNRGIAHGDLTCSNVLLAINNLKLNNRSPREILNLVRGSSSMEQITRIDGKPNKPTAPDYVYEGEDMAIPLLPFWTGDVKVIDFGSSYPLDSPPADLQIPYSSCSPEYLLLQKVGKESDIWALGVLIYKLRSGKDLFAEVMGGDAEVIFQMEEVLGPIPYNKGPTVTTPERISGDADEAVTGFKPLLRELIDAIDDNHLLAHEDDGNRTRNGGGDSREEKAGEEGVLRTSQELPPQAQDHPGEEENVRPDPMLSTKKSGKEVQSTKISPWEAELLYDLLSGSLNYDVEKRLNADQMLRHPWFSMNFE</sequence>
<gene>
    <name evidence="9" type="ORF">LY89DRAFT_783996</name>
</gene>
<keyword evidence="10" id="KW-1185">Reference proteome</keyword>
<evidence type="ECO:0000256" key="6">
    <source>
        <dbReference type="PROSITE-ProRule" id="PRU10141"/>
    </source>
</evidence>
<feature type="region of interest" description="Disordered" evidence="7">
    <location>
        <begin position="407"/>
        <end position="470"/>
    </location>
</feature>
<feature type="compositionally biased region" description="Polar residues" evidence="7">
    <location>
        <begin position="1"/>
        <end position="16"/>
    </location>
</feature>
<dbReference type="InterPro" id="IPR000719">
    <property type="entry name" value="Prot_kinase_dom"/>
</dbReference>
<dbReference type="PANTHER" id="PTHR45646">
    <property type="entry name" value="SERINE/THREONINE-PROTEIN KINASE DOA-RELATED"/>
    <property type="match status" value="1"/>
</dbReference>
<feature type="binding site" evidence="6">
    <location>
        <position position="109"/>
    </location>
    <ligand>
        <name>ATP</name>
        <dbReference type="ChEBI" id="CHEBI:30616"/>
    </ligand>
</feature>
<evidence type="ECO:0000256" key="3">
    <source>
        <dbReference type="ARBA" id="ARBA00022741"/>
    </source>
</evidence>
<evidence type="ECO:0000256" key="7">
    <source>
        <dbReference type="SAM" id="MobiDB-lite"/>
    </source>
</evidence>
<keyword evidence="2" id="KW-0808">Transferase</keyword>
<keyword evidence="3 6" id="KW-0547">Nucleotide-binding</keyword>
<dbReference type="PROSITE" id="PS00107">
    <property type="entry name" value="PROTEIN_KINASE_ATP"/>
    <property type="match status" value="1"/>
</dbReference>
<dbReference type="InterPro" id="IPR011009">
    <property type="entry name" value="Kinase-like_dom_sf"/>
</dbReference>
<proteinExistence type="predicted"/>
<dbReference type="GO" id="GO:0004674">
    <property type="term" value="F:protein serine/threonine kinase activity"/>
    <property type="evidence" value="ECO:0007669"/>
    <property type="project" value="UniProtKB-KW"/>
</dbReference>
<accession>A0A194X449</accession>
<dbReference type="GeneID" id="28832468"/>
<organism evidence="9 10">
    <name type="scientific">Mollisia scopiformis</name>
    <name type="common">Conifer needle endophyte fungus</name>
    <name type="synonym">Phialocephala scopiformis</name>
    <dbReference type="NCBI Taxonomy" id="149040"/>
    <lineage>
        <taxon>Eukaryota</taxon>
        <taxon>Fungi</taxon>
        <taxon>Dikarya</taxon>
        <taxon>Ascomycota</taxon>
        <taxon>Pezizomycotina</taxon>
        <taxon>Leotiomycetes</taxon>
        <taxon>Helotiales</taxon>
        <taxon>Mollisiaceae</taxon>
        <taxon>Mollisia</taxon>
    </lineage>
</organism>
<dbReference type="SMART" id="SM00220">
    <property type="entry name" value="S_TKc"/>
    <property type="match status" value="1"/>
</dbReference>